<dbReference type="Proteomes" id="UP001341840">
    <property type="component" value="Unassembled WGS sequence"/>
</dbReference>
<dbReference type="EMBL" id="JASCZI010120832">
    <property type="protein sequence ID" value="MED6155028.1"/>
    <property type="molecule type" value="Genomic_DNA"/>
</dbReference>
<protein>
    <submittedName>
        <fullName evidence="1">Uncharacterized protein</fullName>
    </submittedName>
</protein>
<keyword evidence="2" id="KW-1185">Reference proteome</keyword>
<sequence>MLCYAKTYANAKLNAIARAGCRPACLISKLEGSLPKGYNDHLVPPVDAYLWYNYATCSSLGTWPLWIVHGPRHLTGVNHTGVYPQVVVRCGK</sequence>
<comment type="caution">
    <text evidence="1">The sequence shown here is derived from an EMBL/GenBank/DDBJ whole genome shotgun (WGS) entry which is preliminary data.</text>
</comment>
<evidence type="ECO:0000313" key="2">
    <source>
        <dbReference type="Proteomes" id="UP001341840"/>
    </source>
</evidence>
<name>A0ABU6U4P6_9FABA</name>
<evidence type="ECO:0000313" key="1">
    <source>
        <dbReference type="EMBL" id="MED6155028.1"/>
    </source>
</evidence>
<proteinExistence type="predicted"/>
<gene>
    <name evidence="1" type="ORF">PIB30_001710</name>
</gene>
<accession>A0ABU6U4P6</accession>
<reference evidence="1 2" key="1">
    <citation type="journal article" date="2023" name="Plants (Basel)">
        <title>Bridging the Gap: Combining Genomics and Transcriptomics Approaches to Understand Stylosanthes scabra, an Orphan Legume from the Brazilian Caatinga.</title>
        <authorList>
            <person name="Ferreira-Neto J.R.C."/>
            <person name="da Silva M.D."/>
            <person name="Binneck E."/>
            <person name="de Melo N.F."/>
            <person name="da Silva R.H."/>
            <person name="de Melo A.L.T.M."/>
            <person name="Pandolfi V."/>
            <person name="Bustamante F.O."/>
            <person name="Brasileiro-Vidal A.C."/>
            <person name="Benko-Iseppon A.M."/>
        </authorList>
    </citation>
    <scope>NUCLEOTIDE SEQUENCE [LARGE SCALE GENOMIC DNA]</scope>
    <source>
        <tissue evidence="1">Leaves</tissue>
    </source>
</reference>
<organism evidence="1 2">
    <name type="scientific">Stylosanthes scabra</name>
    <dbReference type="NCBI Taxonomy" id="79078"/>
    <lineage>
        <taxon>Eukaryota</taxon>
        <taxon>Viridiplantae</taxon>
        <taxon>Streptophyta</taxon>
        <taxon>Embryophyta</taxon>
        <taxon>Tracheophyta</taxon>
        <taxon>Spermatophyta</taxon>
        <taxon>Magnoliopsida</taxon>
        <taxon>eudicotyledons</taxon>
        <taxon>Gunneridae</taxon>
        <taxon>Pentapetalae</taxon>
        <taxon>rosids</taxon>
        <taxon>fabids</taxon>
        <taxon>Fabales</taxon>
        <taxon>Fabaceae</taxon>
        <taxon>Papilionoideae</taxon>
        <taxon>50 kb inversion clade</taxon>
        <taxon>dalbergioids sensu lato</taxon>
        <taxon>Dalbergieae</taxon>
        <taxon>Pterocarpus clade</taxon>
        <taxon>Stylosanthes</taxon>
    </lineage>
</organism>